<dbReference type="InterPro" id="IPR011057">
    <property type="entry name" value="Mss4-like_sf"/>
</dbReference>
<dbReference type="SMART" id="SM00849">
    <property type="entry name" value="Lactamase_B"/>
    <property type="match status" value="1"/>
</dbReference>
<dbReference type="CDD" id="cd07711">
    <property type="entry name" value="MBLAC1-like_MBL-fold"/>
    <property type="match status" value="1"/>
</dbReference>
<dbReference type="InterPro" id="IPR002579">
    <property type="entry name" value="Met_Sox_Rdtase_MsrB_dom"/>
</dbReference>
<dbReference type="GO" id="GO:0005737">
    <property type="term" value="C:cytoplasm"/>
    <property type="evidence" value="ECO:0007669"/>
    <property type="project" value="TreeGrafter"/>
</dbReference>
<dbReference type="NCBIfam" id="TIGR00357">
    <property type="entry name" value="peptide-methionine (R)-S-oxide reductase MsrB"/>
    <property type="match status" value="1"/>
</dbReference>
<keyword evidence="6" id="KW-0560">Oxidoreductase</keyword>
<dbReference type="Pfam" id="PF00753">
    <property type="entry name" value="Lactamase_B"/>
    <property type="match status" value="1"/>
</dbReference>
<comment type="cofactor">
    <cofactor evidence="1">
        <name>Zn(2+)</name>
        <dbReference type="ChEBI" id="CHEBI:29105"/>
    </cofactor>
</comment>
<evidence type="ECO:0000313" key="9">
    <source>
        <dbReference type="EMBL" id="CAB4555142.1"/>
    </source>
</evidence>
<dbReference type="SUPFAM" id="SSF56281">
    <property type="entry name" value="Metallo-hydrolase/oxidoreductase"/>
    <property type="match status" value="1"/>
</dbReference>
<organism evidence="9">
    <name type="scientific">freshwater metagenome</name>
    <dbReference type="NCBI Taxonomy" id="449393"/>
    <lineage>
        <taxon>unclassified sequences</taxon>
        <taxon>metagenomes</taxon>
        <taxon>ecological metagenomes</taxon>
    </lineage>
</organism>
<keyword evidence="4" id="KW-0479">Metal-binding</keyword>
<dbReference type="Gene3D" id="2.170.150.20">
    <property type="entry name" value="Peptide methionine sulfoxide reductase"/>
    <property type="match status" value="1"/>
</dbReference>
<dbReference type="PANTHER" id="PTHR10173">
    <property type="entry name" value="METHIONINE SULFOXIDE REDUCTASE"/>
    <property type="match status" value="1"/>
</dbReference>
<dbReference type="InterPro" id="IPR001279">
    <property type="entry name" value="Metallo-B-lactamas"/>
</dbReference>
<evidence type="ECO:0000256" key="7">
    <source>
        <dbReference type="ARBA" id="ARBA00048488"/>
    </source>
</evidence>
<proteinExistence type="inferred from homology"/>
<comment type="similarity">
    <text evidence="2">Belongs to the MsrB Met sulfoxide reductase family.</text>
</comment>
<name>A0A6J6CUG4_9ZZZZ</name>
<protein>
    <recommendedName>
        <fullName evidence="3">peptide-methionine (R)-S-oxide reductase</fullName>
        <ecNumber evidence="3">1.8.4.12</ecNumber>
    </recommendedName>
</protein>
<dbReference type="GO" id="GO:0030091">
    <property type="term" value="P:protein repair"/>
    <property type="evidence" value="ECO:0007669"/>
    <property type="project" value="InterPro"/>
</dbReference>
<dbReference type="SUPFAM" id="SSF51316">
    <property type="entry name" value="Mss4-like"/>
    <property type="match status" value="1"/>
</dbReference>
<dbReference type="GO" id="GO:0046872">
    <property type="term" value="F:metal ion binding"/>
    <property type="evidence" value="ECO:0007669"/>
    <property type="project" value="UniProtKB-KW"/>
</dbReference>
<gene>
    <name evidence="9" type="ORF">UFOPK1618_00161</name>
</gene>
<evidence type="ECO:0000256" key="3">
    <source>
        <dbReference type="ARBA" id="ARBA00012499"/>
    </source>
</evidence>
<dbReference type="FunFam" id="2.170.150.20:FF:000001">
    <property type="entry name" value="Peptide methionine sulfoxide reductase MsrB"/>
    <property type="match status" value="1"/>
</dbReference>
<keyword evidence="5" id="KW-0862">Zinc</keyword>
<dbReference type="EC" id="1.8.4.12" evidence="3"/>
<evidence type="ECO:0000256" key="4">
    <source>
        <dbReference type="ARBA" id="ARBA00022723"/>
    </source>
</evidence>
<dbReference type="Pfam" id="PF01641">
    <property type="entry name" value="SelR"/>
    <property type="match status" value="1"/>
</dbReference>
<reference evidence="9" key="1">
    <citation type="submission" date="2020-05" db="EMBL/GenBank/DDBJ databases">
        <authorList>
            <person name="Chiriac C."/>
            <person name="Salcher M."/>
            <person name="Ghai R."/>
            <person name="Kavagutti S V."/>
        </authorList>
    </citation>
    <scope>NUCLEOTIDE SEQUENCE</scope>
</reference>
<comment type="catalytic activity">
    <reaction evidence="7">
        <text>L-methionyl-[protein] + [thioredoxin]-disulfide + H2O = L-methionyl-(R)-S-oxide-[protein] + [thioredoxin]-dithiol</text>
        <dbReference type="Rhea" id="RHEA:24164"/>
        <dbReference type="Rhea" id="RHEA-COMP:10698"/>
        <dbReference type="Rhea" id="RHEA-COMP:10700"/>
        <dbReference type="Rhea" id="RHEA-COMP:12313"/>
        <dbReference type="Rhea" id="RHEA-COMP:12314"/>
        <dbReference type="ChEBI" id="CHEBI:15377"/>
        <dbReference type="ChEBI" id="CHEBI:16044"/>
        <dbReference type="ChEBI" id="CHEBI:29950"/>
        <dbReference type="ChEBI" id="CHEBI:45764"/>
        <dbReference type="ChEBI" id="CHEBI:50058"/>
        <dbReference type="EC" id="1.8.4.12"/>
    </reaction>
</comment>
<dbReference type="PROSITE" id="PS51790">
    <property type="entry name" value="MSRB"/>
    <property type="match status" value="1"/>
</dbReference>
<dbReference type="Gene3D" id="3.60.15.10">
    <property type="entry name" value="Ribonuclease Z/Hydroxyacylglutathione hydrolase-like"/>
    <property type="match status" value="1"/>
</dbReference>
<dbReference type="EMBL" id="CAEZTF010000015">
    <property type="protein sequence ID" value="CAB4555142.1"/>
    <property type="molecule type" value="Genomic_DNA"/>
</dbReference>
<dbReference type="AlphaFoldDB" id="A0A6J6CUG4"/>
<dbReference type="PANTHER" id="PTHR10173:SF52">
    <property type="entry name" value="METHIONINE-R-SULFOXIDE REDUCTASE B1"/>
    <property type="match status" value="1"/>
</dbReference>
<feature type="domain" description="MsrB" evidence="8">
    <location>
        <begin position="9"/>
        <end position="132"/>
    </location>
</feature>
<evidence type="ECO:0000256" key="5">
    <source>
        <dbReference type="ARBA" id="ARBA00022833"/>
    </source>
</evidence>
<sequence length="325" mass="36091">MDYPVKKTDDQWREELTEFEYHVLRQAGTERAYTGELLEEDREGIFSCRGCGAELFRSNAKFDSHCGWPSFYEPQEGDAVELLEDRSHGMSRVEVRCKNCGSHLGHVFEDAPQTPTGDRYCINSVTITFTENTSLHAIWHQIVEGYVRDGGKRVASSVVYVSDGNQHIVIDPGMVANQAHILEPLAALGISPNQITDVVISHHHPDHTMNIGLFGNARVHSATSIYFGESWDDALPNREVSPGVRVIATPGHQPEDISVVIDGADSEGTLGIVVYTHEWWMKSGPEVDPYAADQNQLAESRKLIMDLNPSMIIPAHGPAFEPTKN</sequence>
<evidence type="ECO:0000256" key="6">
    <source>
        <dbReference type="ARBA" id="ARBA00023002"/>
    </source>
</evidence>
<dbReference type="InterPro" id="IPR028427">
    <property type="entry name" value="Met_Sox_Rdtase_MsrB"/>
</dbReference>
<evidence type="ECO:0000256" key="2">
    <source>
        <dbReference type="ARBA" id="ARBA00007174"/>
    </source>
</evidence>
<evidence type="ECO:0000259" key="8">
    <source>
        <dbReference type="PROSITE" id="PS51790"/>
    </source>
</evidence>
<dbReference type="GO" id="GO:0006979">
    <property type="term" value="P:response to oxidative stress"/>
    <property type="evidence" value="ECO:0007669"/>
    <property type="project" value="InterPro"/>
</dbReference>
<accession>A0A6J6CUG4</accession>
<dbReference type="GO" id="GO:0033743">
    <property type="term" value="F:peptide-methionine (R)-S-oxide reductase activity"/>
    <property type="evidence" value="ECO:0007669"/>
    <property type="project" value="UniProtKB-EC"/>
</dbReference>
<dbReference type="InterPro" id="IPR036866">
    <property type="entry name" value="RibonucZ/Hydroxyglut_hydro"/>
</dbReference>
<evidence type="ECO:0000256" key="1">
    <source>
        <dbReference type="ARBA" id="ARBA00001947"/>
    </source>
</evidence>